<dbReference type="SUPFAM" id="SSF55166">
    <property type="entry name" value="Hedgehog/DD-peptidase"/>
    <property type="match status" value="1"/>
</dbReference>
<evidence type="ECO:0000256" key="1">
    <source>
        <dbReference type="SAM" id="MobiDB-lite"/>
    </source>
</evidence>
<dbReference type="PANTHER" id="PTHR34385:SF1">
    <property type="entry name" value="PEPTIDOGLYCAN L-ALANYL-D-GLUTAMATE ENDOPEPTIDASE CWLK"/>
    <property type="match status" value="1"/>
</dbReference>
<feature type="region of interest" description="Disordered" evidence="1">
    <location>
        <begin position="1"/>
        <end position="27"/>
    </location>
</feature>
<feature type="compositionally biased region" description="Low complexity" evidence="1">
    <location>
        <begin position="15"/>
        <end position="27"/>
    </location>
</feature>
<dbReference type="InterPro" id="IPR058193">
    <property type="entry name" value="VanY/YodJ_core_dom"/>
</dbReference>
<reference evidence="3 4" key="1">
    <citation type="submission" date="2022-04" db="EMBL/GenBank/DDBJ databases">
        <title>Human microbiome associated bacterial genomes.</title>
        <authorList>
            <person name="Sandstrom S."/>
            <person name="Salamzade R."/>
            <person name="Kalan L.R."/>
        </authorList>
    </citation>
    <scope>NUCLEOTIDE SEQUENCE [LARGE SCALE GENOMIC DNA]</scope>
    <source>
        <strain evidence="4">p3-SID1799</strain>
    </source>
</reference>
<comment type="caution">
    <text evidence="3">The sequence shown here is derived from an EMBL/GenBank/DDBJ whole genome shotgun (WGS) entry which is preliminary data.</text>
</comment>
<name>A0ABT2HVK8_9MICO</name>
<feature type="region of interest" description="Disordered" evidence="1">
    <location>
        <begin position="64"/>
        <end position="88"/>
    </location>
</feature>
<dbReference type="InterPro" id="IPR052179">
    <property type="entry name" value="DD-CPase-like"/>
</dbReference>
<dbReference type="Pfam" id="PF02557">
    <property type="entry name" value="VanY"/>
    <property type="match status" value="1"/>
</dbReference>
<evidence type="ECO:0000259" key="2">
    <source>
        <dbReference type="Pfam" id="PF02557"/>
    </source>
</evidence>
<evidence type="ECO:0000313" key="3">
    <source>
        <dbReference type="EMBL" id="MCT2042349.1"/>
    </source>
</evidence>
<dbReference type="Proteomes" id="UP001525379">
    <property type="component" value="Unassembled WGS sequence"/>
</dbReference>
<dbReference type="PANTHER" id="PTHR34385">
    <property type="entry name" value="D-ALANYL-D-ALANINE CARBOXYPEPTIDASE"/>
    <property type="match status" value="1"/>
</dbReference>
<dbReference type="CDD" id="cd14852">
    <property type="entry name" value="LD-carboxypeptidase"/>
    <property type="match status" value="1"/>
</dbReference>
<organism evidence="3 4">
    <name type="scientific">Pseudoclavibacter albus</name>
    <dbReference type="NCBI Taxonomy" id="272241"/>
    <lineage>
        <taxon>Bacteria</taxon>
        <taxon>Bacillati</taxon>
        <taxon>Actinomycetota</taxon>
        <taxon>Actinomycetes</taxon>
        <taxon>Micrococcales</taxon>
        <taxon>Microbacteriaceae</taxon>
        <taxon>Pseudoclavibacter</taxon>
    </lineage>
</organism>
<proteinExistence type="predicted"/>
<dbReference type="RefSeq" id="WP_260103896.1">
    <property type="nucleotide sequence ID" value="NZ_JALXSQ010000008.1"/>
</dbReference>
<dbReference type="InterPro" id="IPR009045">
    <property type="entry name" value="Zn_M74/Hedgehog-like"/>
</dbReference>
<keyword evidence="4" id="KW-1185">Reference proteome</keyword>
<protein>
    <submittedName>
        <fullName evidence="3">M15 family metallopeptidase</fullName>
    </submittedName>
</protein>
<dbReference type="InterPro" id="IPR003709">
    <property type="entry name" value="VanY-like_core_dom"/>
</dbReference>
<dbReference type="EMBL" id="JALXSQ010000008">
    <property type="protein sequence ID" value="MCT2042349.1"/>
    <property type="molecule type" value="Genomic_DNA"/>
</dbReference>
<evidence type="ECO:0000313" key="4">
    <source>
        <dbReference type="Proteomes" id="UP001525379"/>
    </source>
</evidence>
<dbReference type="Gene3D" id="3.30.1380.10">
    <property type="match status" value="1"/>
</dbReference>
<feature type="domain" description="D-alanyl-D-alanine carboxypeptidase-like core" evidence="2">
    <location>
        <begin position="125"/>
        <end position="253"/>
    </location>
</feature>
<sequence>MWLAEEVTSERRAASGRPASSTSGRRSSPVSWIVTSILAVGALAVSWMGVNQILHGAPAAPQAAPAQSAAPSEARPTPTLAADVDSPDSLSVVVGPKRPLVQLEYAPDDLVALADVGVDAPEGAQLRRDTADALLQLIATGWHTYGYSISAGKAYVAASDQAALYEEAVAAKGEAEAKATVGQPGHSEYQTGLLVNVTLDNNECSEAACFSETSQGSFILEHAHEYGFIVRYPAGAEAETGVSAQPWVLRYVGSEMAAQIKQSGKASLESYLGLPPSA</sequence>
<accession>A0ABT2HVK8</accession>
<gene>
    <name evidence="3" type="ORF">M3D15_03200</name>
</gene>